<reference evidence="1 2" key="1">
    <citation type="submission" date="2018-06" db="EMBL/GenBank/DDBJ databases">
        <title>Lujinxingia sediminis gen. nov. sp. nov., a new facultative anaerobic member of the class Deltaproteobacteria, and proposal of Lujinxingaceae fam. nov.</title>
        <authorList>
            <person name="Guo L.-Y."/>
            <person name="Li C.-M."/>
            <person name="Wang S."/>
            <person name="Du Z.-J."/>
        </authorList>
    </citation>
    <scope>NUCLEOTIDE SEQUENCE [LARGE SCALE GENOMIC DNA]</scope>
    <source>
        <strain evidence="1 2">FA350</strain>
    </source>
</reference>
<dbReference type="OrthoDB" id="5524848at2"/>
<dbReference type="Proteomes" id="UP000249799">
    <property type="component" value="Chromosome"/>
</dbReference>
<dbReference type="AlphaFoldDB" id="A0A2Z4FIM5"/>
<evidence type="ECO:0000313" key="2">
    <source>
        <dbReference type="Proteomes" id="UP000249799"/>
    </source>
</evidence>
<keyword evidence="2" id="KW-1185">Reference proteome</keyword>
<sequence>MRAFENYSTKWVDQMLENPSEDGAPARRLGMFGCLALYLPVAMFCIYCADRGQISSPLNATSLNAAPPTALSAPAFLTQRETRALWLWDETPSSQAIIENREGAQDALLDFLAAPHGAPKRNINRLFFAAQGHAPGDPLKAAQPVQYNPLVGEDARPHLQRLLGRLSAQGVATELLAGQAIWLASDELAQIPVQRCRETVAFNLASEDPKARFAGVHLDIEPHTITRGPWAGQWWQHRLPRGYNAEWTQRWKEILTSCRQILDDYQAQTGQRLTLSSDIGSDFARYNQPMRKFLNRADGPLDYLVVLNYFDTRKNQRGQPMFVDGAHDGEQIVGGVRQNLALWSQVPVLIGVETGPESIAPDPTSFYQEGYQIMHQTLDTLLVEQASARLIGVAIHHYAPDAYRDMKP</sequence>
<name>A0A2Z4FIM5_9DELT</name>
<organism evidence="1 2">
    <name type="scientific">Bradymonas sediminis</name>
    <dbReference type="NCBI Taxonomy" id="1548548"/>
    <lineage>
        <taxon>Bacteria</taxon>
        <taxon>Deltaproteobacteria</taxon>
        <taxon>Bradymonadales</taxon>
        <taxon>Bradymonadaceae</taxon>
        <taxon>Bradymonas</taxon>
    </lineage>
</organism>
<protein>
    <recommendedName>
        <fullName evidence="3">Glycoside hydrolase family 5 domain-containing protein</fullName>
    </recommendedName>
</protein>
<gene>
    <name evidence="1" type="ORF">DN745_04550</name>
</gene>
<accession>A0A2Z4FIM5</accession>
<evidence type="ECO:0008006" key="3">
    <source>
        <dbReference type="Google" id="ProtNLM"/>
    </source>
</evidence>
<evidence type="ECO:0000313" key="1">
    <source>
        <dbReference type="EMBL" id="AWV88645.1"/>
    </source>
</evidence>
<dbReference type="KEGG" id="bsed:DN745_04550"/>
<proteinExistence type="predicted"/>
<dbReference type="EMBL" id="CP030032">
    <property type="protein sequence ID" value="AWV88645.1"/>
    <property type="molecule type" value="Genomic_DNA"/>
</dbReference>